<dbReference type="SUPFAM" id="SSF49899">
    <property type="entry name" value="Concanavalin A-like lectins/glucanases"/>
    <property type="match status" value="1"/>
</dbReference>
<dbReference type="GO" id="GO:0004553">
    <property type="term" value="F:hydrolase activity, hydrolyzing O-glycosyl compounds"/>
    <property type="evidence" value="ECO:0007669"/>
    <property type="project" value="InterPro"/>
</dbReference>
<dbReference type="InterPro" id="IPR050551">
    <property type="entry name" value="Fructan_Metab_Enzymes"/>
</dbReference>
<feature type="domain" description="Glycosyl hydrolase family 32 N-terminal" evidence="6">
    <location>
        <begin position="53"/>
        <end position="279"/>
    </location>
</feature>
<protein>
    <recommendedName>
        <fullName evidence="10">Beta-fructofuranosidase</fullName>
    </recommendedName>
</protein>
<keyword evidence="3 4" id="KW-0326">Glycosidase</keyword>
<evidence type="ECO:0000256" key="3">
    <source>
        <dbReference type="ARBA" id="ARBA00023295"/>
    </source>
</evidence>
<evidence type="ECO:0000256" key="4">
    <source>
        <dbReference type="RuleBase" id="RU362110"/>
    </source>
</evidence>
<dbReference type="SUPFAM" id="SSF75005">
    <property type="entry name" value="Arabinanase/levansucrase/invertase"/>
    <property type="match status" value="1"/>
</dbReference>
<dbReference type="Pfam" id="PF00251">
    <property type="entry name" value="Glyco_hydro_32N"/>
    <property type="match status" value="1"/>
</dbReference>
<dbReference type="FunFam" id="2.60.120.560:FF:000002">
    <property type="entry name" value="Beta-fructofuranosidase, insoluble isoenzyme CWINV1"/>
    <property type="match status" value="1"/>
</dbReference>
<feature type="signal peptide" evidence="5">
    <location>
        <begin position="1"/>
        <end position="28"/>
    </location>
</feature>
<sequence>MDIVKRLLPVFLFAWCCVFVINKNGVEASHRIYQHLQNVMAVEVKDTHRTKYHFQPPHHWINADCTTYFYQYNPKGSVWGNIVWAHSVSKDLISWEALEPAIYPSKPFDINGCWSGSATILPGNKPIILYTGLDPEKRQVQNYAIPKNDTDPYLREWIKPEDNPLVTPSPEMNVSQFRDPTTAWWHNGHWRMTVGGKRKHRGMSYLYRSVDFRFWIKARHPLHSAADTGMWECPDFFPVLKNGNKQGLDTSKVGPDVKHVFKVSLDETRYEYYTLGTEDFVGLANESDSADEDTAKGWAGIQAIPREVWLSPEGKQVLQWPIQELETLRGQKVDLNNQNLEQGKHVEVKGITAAQADVEVTFSVANMDKAEMYDPNWKDAQTACAAKRSNVPGGVGPFGLLTLASQNLEEFTPVFFRIFKSQDQKLKVLLCSDAKFSTLKPFDEKQYRPSFAGLVDVDIAKDKKISLRSLIDHSAVESFGAGGRTCILCRVYPTLAINDAAHLFVFNNGTEPITVETLTAWSMNAPKSMNEGQQ</sequence>
<reference evidence="8 9" key="1">
    <citation type="journal article" date="2023" name="G3 (Bethesda)">
        <title>A chromosome-length genome assembly and annotation of blackberry (Rubus argutus, cv. 'Hillquist').</title>
        <authorList>
            <person name="Bruna T."/>
            <person name="Aryal R."/>
            <person name="Dudchenko O."/>
            <person name="Sargent D.J."/>
            <person name="Mead D."/>
            <person name="Buti M."/>
            <person name="Cavallini A."/>
            <person name="Hytonen T."/>
            <person name="Andres J."/>
            <person name="Pham M."/>
            <person name="Weisz D."/>
            <person name="Mascagni F."/>
            <person name="Usai G."/>
            <person name="Natali L."/>
            <person name="Bassil N."/>
            <person name="Fernandez G.E."/>
            <person name="Lomsadze A."/>
            <person name="Armour M."/>
            <person name="Olukolu B."/>
            <person name="Poorten T."/>
            <person name="Britton C."/>
            <person name="Davik J."/>
            <person name="Ashrafi H."/>
            <person name="Aiden E.L."/>
            <person name="Borodovsky M."/>
            <person name="Worthington M."/>
        </authorList>
    </citation>
    <scope>NUCLEOTIDE SEQUENCE [LARGE SCALE GENOMIC DNA]</scope>
    <source>
        <strain evidence="8">PI 553951</strain>
    </source>
</reference>
<comment type="caution">
    <text evidence="8">The sequence shown here is derived from an EMBL/GenBank/DDBJ whole genome shotgun (WGS) entry which is preliminary data.</text>
</comment>
<dbReference type="AlphaFoldDB" id="A0AAW1WBG2"/>
<evidence type="ECO:0000256" key="1">
    <source>
        <dbReference type="ARBA" id="ARBA00009902"/>
    </source>
</evidence>
<dbReference type="PANTHER" id="PTHR31953">
    <property type="entry name" value="BETA-FRUCTOFURANOSIDASE, INSOLUBLE ISOENZYME CWINV1-RELATED"/>
    <property type="match status" value="1"/>
</dbReference>
<keyword evidence="9" id="KW-1185">Reference proteome</keyword>
<evidence type="ECO:0000259" key="7">
    <source>
        <dbReference type="Pfam" id="PF08244"/>
    </source>
</evidence>
<dbReference type="InterPro" id="IPR001362">
    <property type="entry name" value="Glyco_hydro_32"/>
</dbReference>
<proteinExistence type="inferred from homology"/>
<organism evidence="8 9">
    <name type="scientific">Rubus argutus</name>
    <name type="common">Southern blackberry</name>
    <dbReference type="NCBI Taxonomy" id="59490"/>
    <lineage>
        <taxon>Eukaryota</taxon>
        <taxon>Viridiplantae</taxon>
        <taxon>Streptophyta</taxon>
        <taxon>Embryophyta</taxon>
        <taxon>Tracheophyta</taxon>
        <taxon>Spermatophyta</taxon>
        <taxon>Magnoliopsida</taxon>
        <taxon>eudicotyledons</taxon>
        <taxon>Gunneridae</taxon>
        <taxon>Pentapetalae</taxon>
        <taxon>rosids</taxon>
        <taxon>fabids</taxon>
        <taxon>Rosales</taxon>
        <taxon>Rosaceae</taxon>
        <taxon>Rosoideae</taxon>
        <taxon>Rosoideae incertae sedis</taxon>
        <taxon>Rubus</taxon>
    </lineage>
</organism>
<dbReference type="Gene3D" id="2.115.10.20">
    <property type="entry name" value="Glycosyl hydrolase domain, family 43"/>
    <property type="match status" value="1"/>
</dbReference>
<dbReference type="InterPro" id="IPR023296">
    <property type="entry name" value="Glyco_hydro_beta-prop_sf"/>
</dbReference>
<keyword evidence="5" id="KW-0732">Signal</keyword>
<evidence type="ECO:0000313" key="8">
    <source>
        <dbReference type="EMBL" id="KAK9921319.1"/>
    </source>
</evidence>
<dbReference type="CDD" id="cd18624">
    <property type="entry name" value="GH32_Fruct1-like"/>
    <property type="match status" value="1"/>
</dbReference>
<evidence type="ECO:0008006" key="10">
    <source>
        <dbReference type="Google" id="ProtNLM"/>
    </source>
</evidence>
<comment type="similarity">
    <text evidence="1 4">Belongs to the glycosyl hydrolase 32 family.</text>
</comment>
<evidence type="ECO:0000313" key="9">
    <source>
        <dbReference type="Proteomes" id="UP001457282"/>
    </source>
</evidence>
<dbReference type="EMBL" id="JBEDUW010000006">
    <property type="protein sequence ID" value="KAK9921319.1"/>
    <property type="molecule type" value="Genomic_DNA"/>
</dbReference>
<accession>A0AAW1WBG2</accession>
<dbReference type="Proteomes" id="UP001457282">
    <property type="component" value="Unassembled WGS sequence"/>
</dbReference>
<evidence type="ECO:0000256" key="2">
    <source>
        <dbReference type="ARBA" id="ARBA00022801"/>
    </source>
</evidence>
<dbReference type="InterPro" id="IPR013189">
    <property type="entry name" value="Glyco_hydro_32_C"/>
</dbReference>
<evidence type="ECO:0000259" key="6">
    <source>
        <dbReference type="Pfam" id="PF00251"/>
    </source>
</evidence>
<dbReference type="Pfam" id="PF08244">
    <property type="entry name" value="Glyco_hydro_32C"/>
    <property type="match status" value="1"/>
</dbReference>
<name>A0AAW1WBG2_RUBAR</name>
<dbReference type="Gene3D" id="2.60.120.560">
    <property type="entry name" value="Exo-inulinase, domain 1"/>
    <property type="match status" value="1"/>
</dbReference>
<dbReference type="InterPro" id="IPR013148">
    <property type="entry name" value="Glyco_hydro_32_N"/>
</dbReference>
<gene>
    <name evidence="8" type="ORF">M0R45_029832</name>
</gene>
<feature type="domain" description="Glycosyl hydrolase family 32 C-terminal" evidence="7">
    <location>
        <begin position="324"/>
        <end position="522"/>
    </location>
</feature>
<dbReference type="GO" id="GO:0005975">
    <property type="term" value="P:carbohydrate metabolic process"/>
    <property type="evidence" value="ECO:0007669"/>
    <property type="project" value="InterPro"/>
</dbReference>
<feature type="chain" id="PRO_5043766334" description="Beta-fructofuranosidase" evidence="5">
    <location>
        <begin position="29"/>
        <end position="534"/>
    </location>
</feature>
<keyword evidence="2 4" id="KW-0378">Hydrolase</keyword>
<dbReference type="InterPro" id="IPR013320">
    <property type="entry name" value="ConA-like_dom_sf"/>
</dbReference>
<evidence type="ECO:0000256" key="5">
    <source>
        <dbReference type="SAM" id="SignalP"/>
    </source>
</evidence>
<dbReference type="SMART" id="SM00640">
    <property type="entry name" value="Glyco_32"/>
    <property type="match status" value="1"/>
</dbReference>